<evidence type="ECO:0000313" key="9">
    <source>
        <dbReference type="EMBL" id="KAK7603251.1"/>
    </source>
</evidence>
<feature type="binding site" evidence="5">
    <location>
        <position position="273"/>
    </location>
    <ligand>
        <name>Mg(2+)</name>
        <dbReference type="ChEBI" id="CHEBI:18420"/>
        <note>catalytic</note>
    </ligand>
</feature>
<proteinExistence type="inferred from homology"/>
<comment type="similarity">
    <text evidence="1">Belongs to the DNA/RNA non-specific endonuclease family.</text>
</comment>
<dbReference type="Proteomes" id="UP001367676">
    <property type="component" value="Unassembled WGS sequence"/>
</dbReference>
<dbReference type="GO" id="GO:0005743">
    <property type="term" value="C:mitochondrial inner membrane"/>
    <property type="evidence" value="ECO:0007669"/>
    <property type="project" value="TreeGrafter"/>
</dbReference>
<evidence type="ECO:0008006" key="11">
    <source>
        <dbReference type="Google" id="ProtNLM"/>
    </source>
</evidence>
<feature type="chain" id="PRO_5042830375" description="DNA/RNA non-specific endonuclease" evidence="6">
    <location>
        <begin position="19"/>
        <end position="419"/>
    </location>
</feature>
<evidence type="ECO:0000259" key="7">
    <source>
        <dbReference type="SMART" id="SM00477"/>
    </source>
</evidence>
<dbReference type="PANTHER" id="PTHR13966">
    <property type="entry name" value="ENDONUCLEASE RELATED"/>
    <property type="match status" value="1"/>
</dbReference>
<evidence type="ECO:0000256" key="1">
    <source>
        <dbReference type="ARBA" id="ARBA00010052"/>
    </source>
</evidence>
<dbReference type="SUPFAM" id="SSF54060">
    <property type="entry name" value="His-Me finger endonucleases"/>
    <property type="match status" value="1"/>
</dbReference>
<evidence type="ECO:0000256" key="6">
    <source>
        <dbReference type="SAM" id="SignalP"/>
    </source>
</evidence>
<dbReference type="EMBL" id="JBBCAQ010000006">
    <property type="protein sequence ID" value="KAK7603251.1"/>
    <property type="molecule type" value="Genomic_DNA"/>
</dbReference>
<feature type="signal peptide" evidence="6">
    <location>
        <begin position="1"/>
        <end position="18"/>
    </location>
</feature>
<feature type="domain" description="ENPP1-3/EXOG-like endonuclease/phosphodiesterase" evidence="7">
    <location>
        <begin position="200"/>
        <end position="376"/>
    </location>
</feature>
<dbReference type="InterPro" id="IPR020821">
    <property type="entry name" value="ENPP1-3/EXOG-like_nuc-like"/>
</dbReference>
<dbReference type="AlphaFoldDB" id="A0AAN9TS73"/>
<keyword evidence="3" id="KW-0255">Endonuclease</keyword>
<dbReference type="GO" id="GO:0000014">
    <property type="term" value="F:single-stranded DNA endodeoxyribonuclease activity"/>
    <property type="evidence" value="ECO:0007669"/>
    <property type="project" value="TreeGrafter"/>
</dbReference>
<evidence type="ECO:0000256" key="3">
    <source>
        <dbReference type="ARBA" id="ARBA00022759"/>
    </source>
</evidence>
<dbReference type="Pfam" id="PF01223">
    <property type="entry name" value="Endonuclease_NS"/>
    <property type="match status" value="1"/>
</dbReference>
<dbReference type="InterPro" id="IPR001604">
    <property type="entry name" value="Endo_G_ENPP1-like_dom"/>
</dbReference>
<accession>A0AAN9TS73</accession>
<evidence type="ECO:0000256" key="2">
    <source>
        <dbReference type="ARBA" id="ARBA00022722"/>
    </source>
</evidence>
<keyword evidence="6" id="KW-0732">Signal</keyword>
<feature type="active site" description="Proton acceptor" evidence="4">
    <location>
        <position position="243"/>
    </location>
</feature>
<dbReference type="InterPro" id="IPR044929">
    <property type="entry name" value="DNA/RNA_non-sp_Endonuclease_sf"/>
</dbReference>
<dbReference type="GO" id="GO:0004521">
    <property type="term" value="F:RNA endonuclease activity"/>
    <property type="evidence" value="ECO:0007669"/>
    <property type="project" value="TreeGrafter"/>
</dbReference>
<comment type="caution">
    <text evidence="9">The sequence shown here is derived from an EMBL/GenBank/DDBJ whole genome shotgun (WGS) entry which is preliminary data.</text>
</comment>
<dbReference type="Gene3D" id="3.40.570.10">
    <property type="entry name" value="Extracellular Endonuclease, subunit A"/>
    <property type="match status" value="1"/>
</dbReference>
<dbReference type="GO" id="GO:0005634">
    <property type="term" value="C:nucleus"/>
    <property type="evidence" value="ECO:0007669"/>
    <property type="project" value="TreeGrafter"/>
</dbReference>
<reference evidence="9 10" key="1">
    <citation type="submission" date="2024-03" db="EMBL/GenBank/DDBJ databases">
        <title>Adaptation during the transition from Ophiocordyceps entomopathogen to insect associate is accompanied by gene loss and intensified selection.</title>
        <authorList>
            <person name="Ward C.M."/>
            <person name="Onetto C.A."/>
            <person name="Borneman A.R."/>
        </authorList>
    </citation>
    <scope>NUCLEOTIDE SEQUENCE [LARGE SCALE GENOMIC DNA]</scope>
    <source>
        <strain evidence="9">AWRI1</strain>
        <tissue evidence="9">Single Adult Female</tissue>
    </source>
</reference>
<keyword evidence="5" id="KW-0479">Metal-binding</keyword>
<evidence type="ECO:0000313" key="10">
    <source>
        <dbReference type="Proteomes" id="UP001367676"/>
    </source>
</evidence>
<dbReference type="SMART" id="SM00892">
    <property type="entry name" value="Endonuclease_NS"/>
    <property type="match status" value="1"/>
</dbReference>
<dbReference type="InterPro" id="IPR040255">
    <property type="entry name" value="Non-specific_endonuclease"/>
</dbReference>
<dbReference type="GO" id="GO:0003676">
    <property type="term" value="F:nucleic acid binding"/>
    <property type="evidence" value="ECO:0007669"/>
    <property type="project" value="InterPro"/>
</dbReference>
<dbReference type="SMART" id="SM00477">
    <property type="entry name" value="NUC"/>
    <property type="match status" value="1"/>
</dbReference>
<keyword evidence="2" id="KW-0540">Nuclease</keyword>
<evidence type="ECO:0000256" key="4">
    <source>
        <dbReference type="PIRSR" id="PIRSR640255-1"/>
    </source>
</evidence>
<evidence type="ECO:0000256" key="5">
    <source>
        <dbReference type="PIRSR" id="PIRSR640255-2"/>
    </source>
</evidence>
<sequence>MPALIPVVFLLSIGWVARFQFAACTEGPSCSINVNRDLPSQNQPIMLKKMGKDYTLLIPSVKRRQGIIELNKGEELVLACPGKNNYLKEVKKEAVQTNCVSDTKLSANGSNAVFDTKSAGCAQPVQAVVKNSTERCAQVGKIYQIGFEAQGWHPMVTVCHDPSSANTLFTKHTLIGAAIQGAERESHRPRFSDGQLDELYYGFNPDYYYKKKTQGNLFKNVVGNVKKSEYYEENGDKFLSRGHLAPDGDFVFGSWQFATYFYINAAPQWQVVNGKNWLTVEKLVRKLGIKMADDLIVVTGTYGIMELEDERKAARKLYLNYQKNVLPVPQCFWKAVYHPKSKQGISIITSNNPYLPKNSKLPFCKDICFDKGWANANITAEFRIAEKGLTICCTYAELRKAVPHAPFLDVQETLRGPHF</sequence>
<organism evidence="9 10">
    <name type="scientific">Parthenolecanium corni</name>
    <dbReference type="NCBI Taxonomy" id="536013"/>
    <lineage>
        <taxon>Eukaryota</taxon>
        <taxon>Metazoa</taxon>
        <taxon>Ecdysozoa</taxon>
        <taxon>Arthropoda</taxon>
        <taxon>Hexapoda</taxon>
        <taxon>Insecta</taxon>
        <taxon>Pterygota</taxon>
        <taxon>Neoptera</taxon>
        <taxon>Paraneoptera</taxon>
        <taxon>Hemiptera</taxon>
        <taxon>Sternorrhyncha</taxon>
        <taxon>Coccoidea</taxon>
        <taxon>Coccidae</taxon>
        <taxon>Parthenolecanium</taxon>
    </lineage>
</organism>
<protein>
    <recommendedName>
        <fullName evidence="11">DNA/RNA non-specific endonuclease</fullName>
    </recommendedName>
</protein>
<gene>
    <name evidence="9" type="ORF">V9T40_003250</name>
</gene>
<dbReference type="GO" id="GO:0046872">
    <property type="term" value="F:metal ion binding"/>
    <property type="evidence" value="ECO:0007669"/>
    <property type="project" value="UniProtKB-KW"/>
</dbReference>
<evidence type="ECO:0000259" key="8">
    <source>
        <dbReference type="SMART" id="SM00892"/>
    </source>
</evidence>
<keyword evidence="10" id="KW-1185">Reference proteome</keyword>
<dbReference type="GO" id="GO:0006309">
    <property type="term" value="P:apoptotic DNA fragmentation"/>
    <property type="evidence" value="ECO:0007669"/>
    <property type="project" value="TreeGrafter"/>
</dbReference>
<dbReference type="PANTHER" id="PTHR13966:SF17">
    <property type="entry name" value="ENDONUCLEASE-RELATED"/>
    <property type="match status" value="1"/>
</dbReference>
<keyword evidence="3" id="KW-0378">Hydrolase</keyword>
<dbReference type="InterPro" id="IPR044925">
    <property type="entry name" value="His-Me_finger_sf"/>
</dbReference>
<feature type="domain" description="DNA/RNA non-specific endonuclease/pyrophosphatase/phosphodiesterase" evidence="8">
    <location>
        <begin position="152"/>
        <end position="398"/>
    </location>
</feature>
<name>A0AAN9TS73_9HEMI</name>